<dbReference type="Gene3D" id="1.25.40.10">
    <property type="entry name" value="Tetratricopeptide repeat domain"/>
    <property type="match status" value="1"/>
</dbReference>
<accession>A0A5P2VYA2</accession>
<dbReference type="RefSeq" id="WP_052454061.1">
    <property type="nucleotide sequence ID" value="NZ_CP009313.1"/>
</dbReference>
<dbReference type="InterPro" id="IPR011990">
    <property type="entry name" value="TPR-like_helical_dom_sf"/>
</dbReference>
<dbReference type="Pfam" id="PF02810">
    <property type="entry name" value="SEC-C"/>
    <property type="match status" value="1"/>
</dbReference>
<dbReference type="InterPro" id="IPR004027">
    <property type="entry name" value="SEC_C_motif"/>
</dbReference>
<evidence type="ECO:0000313" key="3">
    <source>
        <dbReference type="Proteomes" id="UP000325763"/>
    </source>
</evidence>
<organism evidence="2 3">
    <name type="scientific">Streptomyces nodosus</name>
    <dbReference type="NCBI Taxonomy" id="40318"/>
    <lineage>
        <taxon>Bacteria</taxon>
        <taxon>Bacillati</taxon>
        <taxon>Actinomycetota</taxon>
        <taxon>Actinomycetes</taxon>
        <taxon>Kitasatosporales</taxon>
        <taxon>Streptomycetaceae</taxon>
        <taxon>Streptomyces</taxon>
    </lineage>
</organism>
<dbReference type="SUPFAM" id="SSF103642">
    <property type="entry name" value="Sec-C motif"/>
    <property type="match status" value="1"/>
</dbReference>
<dbReference type="Gene3D" id="3.10.450.50">
    <property type="match status" value="1"/>
</dbReference>
<dbReference type="Proteomes" id="UP000325763">
    <property type="component" value="Chromosome"/>
</dbReference>
<dbReference type="KEGG" id="snq:CP978_08625"/>
<sequence length="375" mass="40572">MSSKRRGGRAGTSRSLGAPPPVTGAQAARECERLAERHPEDREELLLEAAEAWGEAGEHGRAMAVYERLLDPEGPGCAEPDLVDSFRIGALWDAGREADARTAAAAFRARHPRHPAAWNVVAEAFEGADEPAVAAEWFTAGVTHALGAGTPLTADTVEEAPYGFDLETLVIGRHRVRRLRGFPHDDWDDVADELHERRESAWLGAARPLDEVHDPLRLKRLKEGGAGALHAEIAALTDTSPVDRTDRTAPVAPRRACVLFWPPEELARLRSRSPEAAGEYGADHADHTRRVERTLGELSERGVPHLAVGRATVAGLQALAERIDGSADTSDTRSAYADELARTGHTTDWPPPRNGPCWCGSTRKYKKCCGSPSSA</sequence>
<dbReference type="OrthoDB" id="3343588at2"/>
<gene>
    <name evidence="2" type="ORF">CP978_08625</name>
</gene>
<proteinExistence type="predicted"/>
<protein>
    <submittedName>
        <fullName evidence="2">Uncharacterized protein</fullName>
    </submittedName>
</protein>
<feature type="compositionally biased region" description="Basic and acidic residues" evidence="1">
    <location>
        <begin position="29"/>
        <end position="40"/>
    </location>
</feature>
<evidence type="ECO:0000256" key="1">
    <source>
        <dbReference type="SAM" id="MobiDB-lite"/>
    </source>
</evidence>
<dbReference type="AlphaFoldDB" id="A0A5P2VYA2"/>
<reference evidence="2 3" key="1">
    <citation type="submission" date="2017-09" db="EMBL/GenBank/DDBJ databases">
        <title>Streptomyces genome completion.</title>
        <authorList>
            <person name="Lee N."/>
            <person name="Cho B.-K."/>
        </authorList>
    </citation>
    <scope>NUCLEOTIDE SEQUENCE [LARGE SCALE GENOMIC DNA]</scope>
    <source>
        <strain evidence="2 3">ATCC 14899</strain>
    </source>
</reference>
<name>A0A5P2VYA2_9ACTN</name>
<dbReference type="EMBL" id="CP023747">
    <property type="protein sequence ID" value="QEV38610.1"/>
    <property type="molecule type" value="Genomic_DNA"/>
</dbReference>
<feature type="region of interest" description="Disordered" evidence="1">
    <location>
        <begin position="1"/>
        <end position="40"/>
    </location>
</feature>
<evidence type="ECO:0000313" key="2">
    <source>
        <dbReference type="EMBL" id="QEV38610.1"/>
    </source>
</evidence>